<evidence type="ECO:0000313" key="3">
    <source>
        <dbReference type="EMBL" id="QES52337.1"/>
    </source>
</evidence>
<comment type="similarity">
    <text evidence="1">Belongs to the thioesterase family.</text>
</comment>
<dbReference type="InterPro" id="IPR001031">
    <property type="entry name" value="Thioesterase"/>
</dbReference>
<organism evidence="3 4">
    <name type="scientific">Streptomyces venezuelae</name>
    <dbReference type="NCBI Taxonomy" id="54571"/>
    <lineage>
        <taxon>Bacteria</taxon>
        <taxon>Bacillati</taxon>
        <taxon>Actinomycetota</taxon>
        <taxon>Actinomycetes</taxon>
        <taxon>Kitasatosporales</taxon>
        <taxon>Streptomycetaceae</taxon>
        <taxon>Streptomyces</taxon>
    </lineage>
</organism>
<evidence type="ECO:0000259" key="2">
    <source>
        <dbReference type="Pfam" id="PF00975"/>
    </source>
</evidence>
<name>A0A5P2DDQ6_STRVZ</name>
<dbReference type="GO" id="GO:0008610">
    <property type="term" value="P:lipid biosynthetic process"/>
    <property type="evidence" value="ECO:0007669"/>
    <property type="project" value="TreeGrafter"/>
</dbReference>
<dbReference type="Proteomes" id="UP000325211">
    <property type="component" value="Chromosome"/>
</dbReference>
<reference evidence="3 4" key="1">
    <citation type="submission" date="2018-05" db="EMBL/GenBank/DDBJ databases">
        <title>Streptomyces venezuelae.</title>
        <authorList>
            <person name="Kim W."/>
            <person name="Lee N."/>
            <person name="Cho B.-K."/>
        </authorList>
    </citation>
    <scope>NUCLEOTIDE SEQUENCE [LARGE SCALE GENOMIC DNA]</scope>
    <source>
        <strain evidence="3 4">ATCC 21782</strain>
    </source>
</reference>
<dbReference type="InterPro" id="IPR012223">
    <property type="entry name" value="TEII"/>
</dbReference>
<proteinExistence type="inferred from homology"/>
<sequence length="260" mass="28500">MPLESQELVPETPYIWRAKRPEPTHRLICFPHAGAGAAAYAEWVGLLPPEIELVAVQLPGRQNRIAEDPFTEVAPLVAVLGQALRPVFDGPFSFFGHSGGASLAYELTKALRARGSRGPEQLFLSAQPAPGESGLRQLHDLSDEDLAAEIVALGGLDPEIAEDEDVMESLLFTLRADFALWERHESASDTPLDIPITALTGKSDPRAPLEHVERWRDFTTAPFETELYPGGHFYFLEEPSEVVSVISRRILNPATSGRTA</sequence>
<dbReference type="AlphaFoldDB" id="A0A5P2DDQ6"/>
<dbReference type="PANTHER" id="PTHR11487:SF0">
    <property type="entry name" value="S-ACYL FATTY ACID SYNTHASE THIOESTERASE, MEDIUM CHAIN"/>
    <property type="match status" value="1"/>
</dbReference>
<evidence type="ECO:0000256" key="1">
    <source>
        <dbReference type="ARBA" id="ARBA00007169"/>
    </source>
</evidence>
<gene>
    <name evidence="3" type="ORF">DEJ50_11235</name>
</gene>
<dbReference type="OrthoDB" id="8480037at2"/>
<dbReference type="InterPro" id="IPR029058">
    <property type="entry name" value="AB_hydrolase_fold"/>
</dbReference>
<protein>
    <recommendedName>
        <fullName evidence="2">Thioesterase domain-containing protein</fullName>
    </recommendedName>
</protein>
<accession>A0A5P2DDQ6</accession>
<dbReference type="Pfam" id="PF00975">
    <property type="entry name" value="Thioesterase"/>
    <property type="match status" value="1"/>
</dbReference>
<dbReference type="Gene3D" id="3.40.50.1820">
    <property type="entry name" value="alpha/beta hydrolase"/>
    <property type="match status" value="1"/>
</dbReference>
<dbReference type="PANTHER" id="PTHR11487">
    <property type="entry name" value="THIOESTERASE"/>
    <property type="match status" value="1"/>
</dbReference>
<feature type="domain" description="Thioesterase" evidence="2">
    <location>
        <begin position="26"/>
        <end position="248"/>
    </location>
</feature>
<dbReference type="SUPFAM" id="SSF53474">
    <property type="entry name" value="alpha/beta-Hydrolases"/>
    <property type="match status" value="1"/>
</dbReference>
<evidence type="ECO:0000313" key="4">
    <source>
        <dbReference type="Proteomes" id="UP000325211"/>
    </source>
</evidence>
<dbReference type="EMBL" id="CP029190">
    <property type="protein sequence ID" value="QES52337.1"/>
    <property type="molecule type" value="Genomic_DNA"/>
</dbReference>